<proteinExistence type="predicted"/>
<evidence type="ECO:0000256" key="2">
    <source>
        <dbReference type="ARBA" id="ARBA00023150"/>
    </source>
</evidence>
<keyword evidence="2" id="KW-0501">Molybdenum cofactor biosynthesis</keyword>
<dbReference type="InterPro" id="IPR015421">
    <property type="entry name" value="PyrdxlP-dep_Trfase_major"/>
</dbReference>
<dbReference type="PANTHER" id="PTHR43586">
    <property type="entry name" value="CYSTEINE DESULFURASE"/>
    <property type="match status" value="1"/>
</dbReference>
<dbReference type="PANTHER" id="PTHR43586:SF8">
    <property type="entry name" value="CYSTEINE DESULFURASE 1, CHLOROPLASTIC"/>
    <property type="match status" value="1"/>
</dbReference>
<dbReference type="EMBL" id="NBIV01000259">
    <property type="protein sequence ID" value="PXF40822.1"/>
    <property type="molecule type" value="Genomic_DNA"/>
</dbReference>
<evidence type="ECO:0000256" key="1">
    <source>
        <dbReference type="ARBA" id="ARBA00022898"/>
    </source>
</evidence>
<dbReference type="SUPFAM" id="SSF53383">
    <property type="entry name" value="PLP-dependent transferases"/>
    <property type="match status" value="1"/>
</dbReference>
<dbReference type="SUPFAM" id="SSF141673">
    <property type="entry name" value="MOSC N-terminal domain-like"/>
    <property type="match status" value="1"/>
</dbReference>
<dbReference type="InterPro" id="IPR015422">
    <property type="entry name" value="PyrdxlP-dep_Trfase_small"/>
</dbReference>
<dbReference type="InterPro" id="IPR015424">
    <property type="entry name" value="PyrdxlP-dep_Trfase"/>
</dbReference>
<keyword evidence="5" id="KW-1185">Reference proteome</keyword>
<evidence type="ECO:0000259" key="3">
    <source>
        <dbReference type="PROSITE" id="PS51340"/>
    </source>
</evidence>
<dbReference type="GO" id="GO:0030151">
    <property type="term" value="F:molybdenum ion binding"/>
    <property type="evidence" value="ECO:0007669"/>
    <property type="project" value="InterPro"/>
</dbReference>
<dbReference type="Pfam" id="PF00266">
    <property type="entry name" value="Aminotran_5"/>
    <property type="match status" value="1"/>
</dbReference>
<evidence type="ECO:0000313" key="4">
    <source>
        <dbReference type="EMBL" id="PXF40822.1"/>
    </source>
</evidence>
<dbReference type="InterPro" id="IPR000192">
    <property type="entry name" value="Aminotrans_V_dom"/>
</dbReference>
<accession>A0A2V3IFJ3</accession>
<reference evidence="4 5" key="1">
    <citation type="journal article" date="2018" name="Mol. Biol. Evol.">
        <title>Analysis of the draft genome of the red seaweed Gracilariopsis chorda provides insights into genome size evolution in Rhodophyta.</title>
        <authorList>
            <person name="Lee J."/>
            <person name="Yang E.C."/>
            <person name="Graf L."/>
            <person name="Yang J.H."/>
            <person name="Qiu H."/>
            <person name="Zel Zion U."/>
            <person name="Chan C.X."/>
            <person name="Stephens T.G."/>
            <person name="Weber A.P.M."/>
            <person name="Boo G.H."/>
            <person name="Boo S.M."/>
            <person name="Kim K.M."/>
            <person name="Shin Y."/>
            <person name="Jung M."/>
            <person name="Lee S.J."/>
            <person name="Yim H.S."/>
            <person name="Lee J.H."/>
            <person name="Bhattacharya D."/>
            <person name="Yoon H.S."/>
        </authorList>
    </citation>
    <scope>NUCLEOTIDE SEQUENCE [LARGE SCALE GENOMIC DNA]</scope>
    <source>
        <strain evidence="4 5">SKKU-2015</strain>
        <tissue evidence="4">Whole body</tissue>
    </source>
</reference>
<organism evidence="4 5">
    <name type="scientific">Gracilariopsis chorda</name>
    <dbReference type="NCBI Taxonomy" id="448386"/>
    <lineage>
        <taxon>Eukaryota</taxon>
        <taxon>Rhodophyta</taxon>
        <taxon>Florideophyceae</taxon>
        <taxon>Rhodymeniophycidae</taxon>
        <taxon>Gracilariales</taxon>
        <taxon>Gracilariaceae</taxon>
        <taxon>Gracilariopsis</taxon>
    </lineage>
</organism>
<sequence>MNSEAIEFARALLPRNHIYADWAASALPLPSEPTCFVPPHHAAGGTIEAARVAVRGFVEDSNHNHHIIFTSGTTASFETIANRLPWTSESAFVCHAHVHNSLLGLRGVALEKGARCYSFRTDEFKQLLEDKPGRFPKKSFVVFAYSAECNLTGSRYPLEWAALVKKFGILGYPPSHVITLVDTARLLASAPFSIDQHPDIDAFVFSLYKLSATYTGLGVLLIRDATLLHRLLQSTARGSYFAGGHSVKAISPFSNSLFVPSDTLTDVLQLGTPNMNAIHALPTQLAHFSHSVMASIEHLVRSIAHRFRCLLKEAFPSCVVHCDNVLRTSEGSGIVSVTFYREQDCTPVGHHEVDTILSINKVYARAGCMCNAGACASVLGLSDADLIRHYELGHRCGDEMDLVDGKPTGVVRVSFGWGSEISDADRIVNILRMYLVSNVLRPPTDVPHRTEKFVVTDLYTYPVKGCEGYAVRSLFCDGTGGALGDRVFGIEDRITGKLLDIRRCPELTRVSSSYENEWHTLVLSAPAPYCEALGLKQSVSIDVTGLAELRREQQIVRTILVDENIGGTCGWVSQIDEKRETVGNKAVQEWMSKVLGRPVRVVHLQAGLKRDKANVLITTKGELRELAEESRIPDDNILRSAIRPNVILERINENAGWIACTGEVKCAIRLNRLERFRNNRVLMERSRSCTRCQVVNVIAKAKGVEGRGEPLRSIARLSRVTSEKGIVFGSLARLVPLQDTVTTHTSRYDERLTNVLMNGDEVVGEYYRS</sequence>
<name>A0A2V3IFJ3_9FLOR</name>
<dbReference type="Gene3D" id="3.90.1150.10">
    <property type="entry name" value="Aspartate Aminotransferase, domain 1"/>
    <property type="match status" value="1"/>
</dbReference>
<gene>
    <name evidence="4" type="ORF">BWQ96_09480</name>
</gene>
<dbReference type="Pfam" id="PF03476">
    <property type="entry name" value="MOSC_N"/>
    <property type="match status" value="1"/>
</dbReference>
<dbReference type="OrthoDB" id="10264306at2759"/>
<protein>
    <submittedName>
        <fullName evidence="4">Molybdenum cofactor sulfurase</fullName>
    </submittedName>
</protein>
<keyword evidence="1" id="KW-0663">Pyridoxal phosphate</keyword>
<dbReference type="GO" id="GO:0030170">
    <property type="term" value="F:pyridoxal phosphate binding"/>
    <property type="evidence" value="ECO:0007669"/>
    <property type="project" value="InterPro"/>
</dbReference>
<dbReference type="AlphaFoldDB" id="A0A2V3IFJ3"/>
<dbReference type="GO" id="GO:0006777">
    <property type="term" value="P:Mo-molybdopterin cofactor biosynthetic process"/>
    <property type="evidence" value="ECO:0007669"/>
    <property type="project" value="UniProtKB-KW"/>
</dbReference>
<feature type="domain" description="MOSC" evidence="3">
    <location>
        <begin position="584"/>
        <end position="765"/>
    </location>
</feature>
<comment type="caution">
    <text evidence="4">The sequence shown here is derived from an EMBL/GenBank/DDBJ whole genome shotgun (WGS) entry which is preliminary data.</text>
</comment>
<dbReference type="GO" id="GO:0003824">
    <property type="term" value="F:catalytic activity"/>
    <property type="evidence" value="ECO:0007669"/>
    <property type="project" value="InterPro"/>
</dbReference>
<dbReference type="Proteomes" id="UP000247409">
    <property type="component" value="Unassembled WGS sequence"/>
</dbReference>
<dbReference type="Gene3D" id="3.40.640.10">
    <property type="entry name" value="Type I PLP-dependent aspartate aminotransferase-like (Major domain)"/>
    <property type="match status" value="1"/>
</dbReference>
<evidence type="ECO:0000313" key="5">
    <source>
        <dbReference type="Proteomes" id="UP000247409"/>
    </source>
</evidence>
<dbReference type="InterPro" id="IPR005303">
    <property type="entry name" value="MOCOS_middle"/>
</dbReference>
<dbReference type="STRING" id="448386.A0A2V3IFJ3"/>
<dbReference type="PROSITE" id="PS51340">
    <property type="entry name" value="MOSC"/>
    <property type="match status" value="1"/>
</dbReference>
<dbReference type="InterPro" id="IPR005302">
    <property type="entry name" value="MoCF_Sase_C"/>
</dbReference>